<dbReference type="AlphaFoldDB" id="A0A546X3C8"/>
<dbReference type="PANTHER" id="PTHR43004">
    <property type="entry name" value="TRK SYSTEM POTASSIUM UPTAKE PROTEIN"/>
    <property type="match status" value="1"/>
</dbReference>
<evidence type="ECO:0000256" key="1">
    <source>
        <dbReference type="ARBA" id="ARBA00001974"/>
    </source>
</evidence>
<dbReference type="InterPro" id="IPR050641">
    <property type="entry name" value="RIFMO-like"/>
</dbReference>
<dbReference type="SUPFAM" id="SSF51905">
    <property type="entry name" value="FAD/NAD(P)-binding domain"/>
    <property type="match status" value="1"/>
</dbReference>
<dbReference type="EMBL" id="SGNY01000013">
    <property type="protein sequence ID" value="TRA95265.1"/>
    <property type="molecule type" value="Genomic_DNA"/>
</dbReference>
<evidence type="ECO:0000259" key="4">
    <source>
        <dbReference type="Pfam" id="PF01494"/>
    </source>
</evidence>
<feature type="domain" description="FAD-binding" evidence="4">
    <location>
        <begin position="15"/>
        <end position="362"/>
    </location>
</feature>
<gene>
    <name evidence="5" type="ORF">EXN68_25725</name>
</gene>
<evidence type="ECO:0000256" key="3">
    <source>
        <dbReference type="ARBA" id="ARBA00022827"/>
    </source>
</evidence>
<protein>
    <submittedName>
        <fullName evidence="5">FAD-dependent oxidoreductase</fullName>
    </submittedName>
</protein>
<dbReference type="GO" id="GO:0071949">
    <property type="term" value="F:FAD binding"/>
    <property type="evidence" value="ECO:0007669"/>
    <property type="project" value="InterPro"/>
</dbReference>
<name>A0A546X3C8_RHIRH</name>
<reference evidence="5 6" key="1">
    <citation type="journal article" date="2019" name="Appl. Microbiol. Biotechnol.">
        <title>Differential efficiency of wild type rhizogenic strains for rol gene transformation of plants.</title>
        <authorList>
            <person name="Desmet S."/>
            <person name="De Keyser E."/>
            <person name="Van Vaerenbergh J."/>
            <person name="Baeyen S."/>
            <person name="Van Huylenbroeck J."/>
            <person name="Geelen D."/>
            <person name="Dhooghe E."/>
        </authorList>
    </citation>
    <scope>NUCLEOTIDE SEQUENCE [LARGE SCALE GENOMIC DNA]</scope>
    <source>
        <strain evidence="5 6">GBBC3284</strain>
    </source>
</reference>
<evidence type="ECO:0000313" key="6">
    <source>
        <dbReference type="Proteomes" id="UP000315434"/>
    </source>
</evidence>
<proteinExistence type="predicted"/>
<dbReference type="Pfam" id="PF21274">
    <property type="entry name" value="Rng_hyd_C"/>
    <property type="match status" value="1"/>
</dbReference>
<dbReference type="Gene3D" id="3.40.30.120">
    <property type="match status" value="1"/>
</dbReference>
<dbReference type="OrthoDB" id="9791689at2"/>
<dbReference type="Pfam" id="PF01494">
    <property type="entry name" value="FAD_binding_3"/>
    <property type="match status" value="1"/>
</dbReference>
<sequence length="552" mass="61909">MKMEVSVSKSDSCFDADVVIVGGGPVGTGLAIELAQRNVSTIVIEKFPQPQQVPKGQNLTQRTMEHFHFWGAEPQLRDSRTVPEKEGIGGLTAYGTLLGEYQYDWLQRDLVQQYYFRKNERLPQYKTERVLRNRLKELASARAMYGWSGTEVDQDATGVNVTISSDSTQEQRILRARYVVGCDGSRSVIRQKAGITQTLADHDKLMVLLVFRSKGLHQHLARYPKKSFYNTLHPSLDGYWQFFGRVDFGETWFFHAPLPEGVDKDKFDYVSYLHNAVGAPFDVEIEYKGFWDLRFAIADSYQSGRIFVAGDAAHSHPPYGGYGINSGFEDARNLGWKLAATIQGWGGENLLGTYSSERHPVFVSTAKDFIARAIEEDRKFLKNYDPLVNRAAFEAEWAARSVRASSEVDAFEPHYGGSSVICGQEGDATSALGSHEHRARPGHHLSPAVLSDHGNVFDALGPGFTLLFLDTAEQDDSLFAAAASALNLPLKIIRDNSTSFRDRYKARYVLVRPDQFVAWASDEIPTEPARILRQVSGFRHGADVKRDFEMEL</sequence>
<keyword evidence="3" id="KW-0274">FAD</keyword>
<dbReference type="Gene3D" id="3.50.50.60">
    <property type="entry name" value="FAD/NAD(P)-binding domain"/>
    <property type="match status" value="1"/>
</dbReference>
<accession>A0A546X3C8</accession>
<evidence type="ECO:0000313" key="5">
    <source>
        <dbReference type="EMBL" id="TRA95265.1"/>
    </source>
</evidence>
<dbReference type="InterPro" id="IPR002938">
    <property type="entry name" value="FAD-bd"/>
</dbReference>
<dbReference type="Gene3D" id="3.30.9.10">
    <property type="entry name" value="D-Amino Acid Oxidase, subunit A, domain 2"/>
    <property type="match status" value="1"/>
</dbReference>
<dbReference type="PRINTS" id="PR00420">
    <property type="entry name" value="RNGMNOXGNASE"/>
</dbReference>
<dbReference type="GO" id="GO:0016709">
    <property type="term" value="F:oxidoreductase activity, acting on paired donors, with incorporation or reduction of molecular oxygen, NAD(P)H as one donor, and incorporation of one atom of oxygen"/>
    <property type="evidence" value="ECO:0007669"/>
    <property type="project" value="UniProtKB-ARBA"/>
</dbReference>
<dbReference type="PANTHER" id="PTHR43004:SF19">
    <property type="entry name" value="BINDING MONOOXYGENASE, PUTATIVE (JCVI)-RELATED"/>
    <property type="match status" value="1"/>
</dbReference>
<organism evidence="5 6">
    <name type="scientific">Rhizobium rhizogenes</name>
    <name type="common">Agrobacterium rhizogenes</name>
    <dbReference type="NCBI Taxonomy" id="359"/>
    <lineage>
        <taxon>Bacteria</taxon>
        <taxon>Pseudomonadati</taxon>
        <taxon>Pseudomonadota</taxon>
        <taxon>Alphaproteobacteria</taxon>
        <taxon>Hyphomicrobiales</taxon>
        <taxon>Rhizobiaceae</taxon>
        <taxon>Rhizobium/Agrobacterium group</taxon>
        <taxon>Rhizobium</taxon>
    </lineage>
</organism>
<dbReference type="InterPro" id="IPR036188">
    <property type="entry name" value="FAD/NAD-bd_sf"/>
</dbReference>
<keyword evidence="2" id="KW-0285">Flavoprotein</keyword>
<comment type="caution">
    <text evidence="5">The sequence shown here is derived from an EMBL/GenBank/DDBJ whole genome shotgun (WGS) entry which is preliminary data.</text>
</comment>
<dbReference type="Proteomes" id="UP000315434">
    <property type="component" value="Unassembled WGS sequence"/>
</dbReference>
<evidence type="ECO:0000256" key="2">
    <source>
        <dbReference type="ARBA" id="ARBA00022630"/>
    </source>
</evidence>
<comment type="cofactor">
    <cofactor evidence="1">
        <name>FAD</name>
        <dbReference type="ChEBI" id="CHEBI:57692"/>
    </cofactor>
</comment>